<sequence length="690" mass="74570">MRGRELRSHNSVPLSPIMAPDKTPSLQITKPNQALEPHHELLVAARQGDWRRLELLLSKQDDTPPREVVIHVVEEPVAVDVEASTTAATPATVVRDSVLHVVASQGDGEEFLKSATVIHAKATHLLHARNSDGDTPLHCATRAGGGEMVTRLVALARRGGDGGGDEEAKAILRMRNEQGETVLHEAVRLGDKDMVGRLMSEDSQLARVRSADGPSPLYLAVSLGRDDIARQLYDKDPALSYSGPDGRNALHVAALKGKETTKMVLEWKRDLIKQADRSSRSTPLHLAASKGDGEVISLLLAADPSAAYQADIDGSFPIHVAASADEVKAVSVLLDGGREDCAKLRDGRGRTFLHVAVVEDSLSVVTYICKLQSQTFAWLCAPIGAKTGWFPSLSKKTSRKLASSAMNMQDKDCNTALHLAVEMGNLWIFSPLLENREVMLDLRNNKGQTPFDLSFTTIPAGVHYGLNPTVMIHNLLEEAGAKNGDRFHKKHIAKLDEDKEAKKISESTQTIGIAAVLFATVAFTAAFAPPGGFQPNGTPTLAEHYAFNVFIIANTLAFICAGLSITCLMYAGVSPVDIRTRMSSFIISAIFMTGSARSLGAAFVFGIYVVLAPVAPATAVASCAITALALADAVWSIWAVATVQLMLVKRLGVWASWRLPRAILATLLMQFWPYIVIAFVLVVFKIKRVH</sequence>
<organism evidence="1 2">
    <name type="scientific">Avena sativa</name>
    <name type="common">Oat</name>
    <dbReference type="NCBI Taxonomy" id="4498"/>
    <lineage>
        <taxon>Eukaryota</taxon>
        <taxon>Viridiplantae</taxon>
        <taxon>Streptophyta</taxon>
        <taxon>Embryophyta</taxon>
        <taxon>Tracheophyta</taxon>
        <taxon>Spermatophyta</taxon>
        <taxon>Magnoliopsida</taxon>
        <taxon>Liliopsida</taxon>
        <taxon>Poales</taxon>
        <taxon>Poaceae</taxon>
        <taxon>BOP clade</taxon>
        <taxon>Pooideae</taxon>
        <taxon>Poodae</taxon>
        <taxon>Poeae</taxon>
        <taxon>Poeae Chloroplast Group 1 (Aveneae type)</taxon>
        <taxon>Aveninae</taxon>
        <taxon>Avena</taxon>
    </lineage>
</organism>
<name>A0ACD5XV03_AVESA</name>
<reference evidence="1" key="2">
    <citation type="submission" date="2025-09" db="UniProtKB">
        <authorList>
            <consortium name="EnsemblPlants"/>
        </authorList>
    </citation>
    <scope>IDENTIFICATION</scope>
</reference>
<accession>A0ACD5XV03</accession>
<dbReference type="EnsemblPlants" id="AVESA.00010b.r2.5AG0840600.1">
    <property type="protein sequence ID" value="AVESA.00010b.r2.5AG0840600.1.CDS"/>
    <property type="gene ID" value="AVESA.00010b.r2.5AG0840600"/>
</dbReference>
<protein>
    <submittedName>
        <fullName evidence="1">Uncharacterized protein</fullName>
    </submittedName>
</protein>
<dbReference type="Proteomes" id="UP001732700">
    <property type="component" value="Chromosome 5A"/>
</dbReference>
<proteinExistence type="predicted"/>
<reference evidence="1" key="1">
    <citation type="submission" date="2021-05" db="EMBL/GenBank/DDBJ databases">
        <authorList>
            <person name="Scholz U."/>
            <person name="Mascher M."/>
            <person name="Fiebig A."/>
        </authorList>
    </citation>
    <scope>NUCLEOTIDE SEQUENCE [LARGE SCALE GENOMIC DNA]</scope>
</reference>
<keyword evidence="2" id="KW-1185">Reference proteome</keyword>
<evidence type="ECO:0000313" key="1">
    <source>
        <dbReference type="EnsemblPlants" id="AVESA.00010b.r2.5AG0840600.1.CDS"/>
    </source>
</evidence>
<evidence type="ECO:0000313" key="2">
    <source>
        <dbReference type="Proteomes" id="UP001732700"/>
    </source>
</evidence>